<dbReference type="RefSeq" id="WP_145106236.1">
    <property type="nucleotide sequence ID" value="NZ_CP036349.1"/>
</dbReference>
<organism evidence="2 3">
    <name type="scientific">Botrimarina mediterranea</name>
    <dbReference type="NCBI Taxonomy" id="2528022"/>
    <lineage>
        <taxon>Bacteria</taxon>
        <taxon>Pseudomonadati</taxon>
        <taxon>Planctomycetota</taxon>
        <taxon>Planctomycetia</taxon>
        <taxon>Pirellulales</taxon>
        <taxon>Lacipirellulaceae</taxon>
        <taxon>Botrimarina</taxon>
    </lineage>
</organism>
<dbReference type="AlphaFoldDB" id="A0A518K393"/>
<gene>
    <name evidence="2" type="ORF">Spa11_04220</name>
</gene>
<dbReference type="EMBL" id="CP036349">
    <property type="protein sequence ID" value="QDV72249.1"/>
    <property type="molecule type" value="Genomic_DNA"/>
</dbReference>
<feature type="transmembrane region" description="Helical" evidence="1">
    <location>
        <begin position="6"/>
        <end position="26"/>
    </location>
</feature>
<evidence type="ECO:0000313" key="2">
    <source>
        <dbReference type="EMBL" id="QDV72249.1"/>
    </source>
</evidence>
<evidence type="ECO:0000313" key="3">
    <source>
        <dbReference type="Proteomes" id="UP000316426"/>
    </source>
</evidence>
<feature type="transmembrane region" description="Helical" evidence="1">
    <location>
        <begin position="181"/>
        <end position="201"/>
    </location>
</feature>
<keyword evidence="3" id="KW-1185">Reference proteome</keyword>
<evidence type="ECO:0000256" key="1">
    <source>
        <dbReference type="SAM" id="Phobius"/>
    </source>
</evidence>
<feature type="transmembrane region" description="Helical" evidence="1">
    <location>
        <begin position="69"/>
        <end position="89"/>
    </location>
</feature>
<accession>A0A518K393</accession>
<keyword evidence="1" id="KW-0472">Membrane</keyword>
<dbReference type="Proteomes" id="UP000316426">
    <property type="component" value="Chromosome"/>
</dbReference>
<feature type="transmembrane region" description="Helical" evidence="1">
    <location>
        <begin position="38"/>
        <end position="57"/>
    </location>
</feature>
<sequence length="216" mass="23149">MDPLRFAIVAVPLAAYLILLGLVNLRRRPTLATGGGDLGALGVALGGLAFVGPIALFRPDAATVELGNYVWLFLAAFYLLWVTLTAMLCRPRLVVYNLSAEELRPVLSEAVRSLDSAGRWAGDNLTLPTIGVHGYVEPFAWMRNTSFIAGGGRQDLAGWRRLNRVVERALRGVVTRPNPRGWLLLGAGVAILAAAVVGLVGDATRVTTAWGQVFAF</sequence>
<protein>
    <submittedName>
        <fullName evidence="2">Uncharacterized protein</fullName>
    </submittedName>
</protein>
<name>A0A518K393_9BACT</name>
<keyword evidence="1" id="KW-1133">Transmembrane helix</keyword>
<keyword evidence="1" id="KW-0812">Transmembrane</keyword>
<proteinExistence type="predicted"/>
<dbReference type="KEGG" id="bmei:Spa11_04220"/>
<reference evidence="2 3" key="1">
    <citation type="submission" date="2019-02" db="EMBL/GenBank/DDBJ databases">
        <title>Deep-cultivation of Planctomycetes and their phenomic and genomic characterization uncovers novel biology.</title>
        <authorList>
            <person name="Wiegand S."/>
            <person name="Jogler M."/>
            <person name="Boedeker C."/>
            <person name="Pinto D."/>
            <person name="Vollmers J."/>
            <person name="Rivas-Marin E."/>
            <person name="Kohn T."/>
            <person name="Peeters S.H."/>
            <person name="Heuer A."/>
            <person name="Rast P."/>
            <person name="Oberbeckmann S."/>
            <person name="Bunk B."/>
            <person name="Jeske O."/>
            <person name="Meyerdierks A."/>
            <person name="Storesund J.E."/>
            <person name="Kallscheuer N."/>
            <person name="Luecker S."/>
            <person name="Lage O.M."/>
            <person name="Pohl T."/>
            <person name="Merkel B.J."/>
            <person name="Hornburger P."/>
            <person name="Mueller R.-W."/>
            <person name="Bruemmer F."/>
            <person name="Labrenz M."/>
            <person name="Spormann A.M."/>
            <person name="Op den Camp H."/>
            <person name="Overmann J."/>
            <person name="Amann R."/>
            <person name="Jetten M.S.M."/>
            <person name="Mascher T."/>
            <person name="Medema M.H."/>
            <person name="Devos D.P."/>
            <person name="Kaster A.-K."/>
            <person name="Ovreas L."/>
            <person name="Rohde M."/>
            <person name="Galperin M.Y."/>
            <person name="Jogler C."/>
        </authorList>
    </citation>
    <scope>NUCLEOTIDE SEQUENCE [LARGE SCALE GENOMIC DNA]</scope>
    <source>
        <strain evidence="2 3">Spa11</strain>
    </source>
</reference>